<dbReference type="EMBL" id="LT598447">
    <property type="protein sequence ID" value="SCV05208.1"/>
    <property type="molecule type" value="Genomic_DNA"/>
</dbReference>
<proteinExistence type="predicted"/>
<gene>
    <name evidence="2" type="ORF">LANO_0H02432G</name>
</gene>
<evidence type="ECO:0000256" key="1">
    <source>
        <dbReference type="SAM" id="MobiDB-lite"/>
    </source>
</evidence>
<dbReference type="OrthoDB" id="10462761at2759"/>
<evidence type="ECO:0000313" key="2">
    <source>
        <dbReference type="EMBL" id="SCV05208.1"/>
    </source>
</evidence>
<dbReference type="Proteomes" id="UP000189911">
    <property type="component" value="Chromosome H"/>
</dbReference>
<reference evidence="3" key="1">
    <citation type="submission" date="2016-03" db="EMBL/GenBank/DDBJ databases">
        <authorList>
            <person name="Devillers Hugo."/>
        </authorList>
    </citation>
    <scope>NUCLEOTIDE SEQUENCE [LARGE SCALE GENOMIC DNA]</scope>
</reference>
<feature type="region of interest" description="Disordered" evidence="1">
    <location>
        <begin position="13"/>
        <end position="45"/>
    </location>
</feature>
<protein>
    <submittedName>
        <fullName evidence="2">LANO_0H02432g1_1</fullName>
    </submittedName>
</protein>
<name>A0A1G4KL40_9SACH</name>
<organism evidence="2 3">
    <name type="scientific">Lachancea nothofagi CBS 11611</name>
    <dbReference type="NCBI Taxonomy" id="1266666"/>
    <lineage>
        <taxon>Eukaryota</taxon>
        <taxon>Fungi</taxon>
        <taxon>Dikarya</taxon>
        <taxon>Ascomycota</taxon>
        <taxon>Saccharomycotina</taxon>
        <taxon>Saccharomycetes</taxon>
        <taxon>Saccharomycetales</taxon>
        <taxon>Saccharomycetaceae</taxon>
        <taxon>Lachancea</taxon>
    </lineage>
</organism>
<dbReference type="AlphaFoldDB" id="A0A1G4KL40"/>
<accession>A0A1G4KL40</accession>
<keyword evidence="3" id="KW-1185">Reference proteome</keyword>
<sequence length="45" mass="5353">MSAVWFYPNDNWPIGPTQRLGIYRDRTTQRRPNSIERSSPSEEEN</sequence>
<evidence type="ECO:0000313" key="3">
    <source>
        <dbReference type="Proteomes" id="UP000189911"/>
    </source>
</evidence>